<organism evidence="3 4">
    <name type="scientific">Oryzias melastigma</name>
    <name type="common">Marine medaka</name>
    <dbReference type="NCBI Taxonomy" id="30732"/>
    <lineage>
        <taxon>Eukaryota</taxon>
        <taxon>Metazoa</taxon>
        <taxon>Chordata</taxon>
        <taxon>Craniata</taxon>
        <taxon>Vertebrata</taxon>
        <taxon>Euteleostomi</taxon>
        <taxon>Actinopterygii</taxon>
        <taxon>Neopterygii</taxon>
        <taxon>Teleostei</taxon>
        <taxon>Neoteleostei</taxon>
        <taxon>Acanthomorphata</taxon>
        <taxon>Ovalentaria</taxon>
        <taxon>Atherinomorphae</taxon>
        <taxon>Beloniformes</taxon>
        <taxon>Adrianichthyidae</taxon>
        <taxon>Oryziinae</taxon>
        <taxon>Oryzias</taxon>
    </lineage>
</organism>
<feature type="region of interest" description="Disordered" evidence="2">
    <location>
        <begin position="1"/>
        <end position="27"/>
    </location>
</feature>
<dbReference type="SMART" id="SM00028">
    <property type="entry name" value="TPR"/>
    <property type="match status" value="9"/>
</dbReference>
<dbReference type="SUPFAM" id="SSF48452">
    <property type="entry name" value="TPR-like"/>
    <property type="match status" value="2"/>
</dbReference>
<evidence type="ECO:0000313" key="3">
    <source>
        <dbReference type="EMBL" id="KAF6716970.1"/>
    </source>
</evidence>
<sequence>MDRRSGEAGTQSTERARVALGRGSGSEPDPWTALLLKLPARTHHRGRQNYLCLFCRARICFVNKEARRQSLFSSAASEQRWDEEVKQLFENNKVLLSRTKNNRGAELQAGVIIQRRAAEHCSNGAQALLRAEYERAVVCFSKAVTLQPGQPQLYVSQAEALLQLCDFHSAAGLYRRASFLQPGAFDDRLAFILYMQGQCLFDQGLFLEALQAFSCAAEVKPGCRIYEVKRLACLAALGHHDDCVQLLNDWITECPTSDLYVLRARLHKVQNKTLQCYRDVTLALQLQPACPHAAALLLQLQEASEEARLQAVVRAVRGELREALCLSSVGLQNSPEDARLYLFRGTLYRRLKEFSAAMEDLVQAAELTEETGGGLESIAGTKSELKDSLKEEVKFQAALTFNDFAVQCSCRGLHAEAAQLLNQAIEKEKSQAALYLNRGDCFFRRGKWRLALADYQQAEEMLRPDDPAVKLRLGLVHSTLGSSYFQNEHFQEAADMFSLAVNYSPSVGEYYGGRAKAFQSLGDLRGAREACVCMLILDPSSSQVPPLLMNLFPGKNAADVLSGPEGQAAKVRLMERIRSWRSSSDPQRSASMSKLVPHRGVSCDLSCCVSGTEERSKNRPQERVKLSCVQTQSHSAPWGVSFCPPLPSAPVDVLQPEAQSCEDFL</sequence>
<dbReference type="InterPro" id="IPR019734">
    <property type="entry name" value="TPR_rpt"/>
</dbReference>
<name>A0A834BYG9_ORYME</name>
<dbReference type="Pfam" id="PF13181">
    <property type="entry name" value="TPR_8"/>
    <property type="match status" value="1"/>
</dbReference>
<dbReference type="Gene3D" id="1.25.40.10">
    <property type="entry name" value="Tetratricopeptide repeat domain"/>
    <property type="match status" value="5"/>
</dbReference>
<feature type="repeat" description="TPR" evidence="1">
    <location>
        <begin position="338"/>
        <end position="371"/>
    </location>
</feature>
<evidence type="ECO:0000313" key="4">
    <source>
        <dbReference type="Proteomes" id="UP000646548"/>
    </source>
</evidence>
<dbReference type="Pfam" id="PF13432">
    <property type="entry name" value="TPR_16"/>
    <property type="match status" value="1"/>
</dbReference>
<accession>A0A834BYG9</accession>
<dbReference type="EMBL" id="WKFB01000897">
    <property type="protein sequence ID" value="KAF6716970.1"/>
    <property type="molecule type" value="Genomic_DNA"/>
</dbReference>
<feature type="repeat" description="TPR" evidence="1">
    <location>
        <begin position="474"/>
        <end position="507"/>
    </location>
</feature>
<protein>
    <submittedName>
        <fullName evidence="3">Tetratricopeptide repeat protein 16</fullName>
    </submittedName>
</protein>
<keyword evidence="1" id="KW-0802">TPR repeat</keyword>
<dbReference type="InterPro" id="IPR011990">
    <property type="entry name" value="TPR-like_helical_dom_sf"/>
</dbReference>
<dbReference type="AlphaFoldDB" id="A0A834BYG9"/>
<comment type="caution">
    <text evidence="3">The sequence shown here is derived from an EMBL/GenBank/DDBJ whole genome shotgun (WGS) entry which is preliminary data.</text>
</comment>
<gene>
    <name evidence="3" type="ORF">FQA47_002697</name>
</gene>
<dbReference type="PANTHER" id="PTHR45153:SF1">
    <property type="entry name" value="TETRATRICOPEPTIDE REPEAT PROTEIN 16"/>
    <property type="match status" value="1"/>
</dbReference>
<evidence type="ECO:0000256" key="2">
    <source>
        <dbReference type="SAM" id="MobiDB-lite"/>
    </source>
</evidence>
<evidence type="ECO:0000256" key="1">
    <source>
        <dbReference type="PROSITE-ProRule" id="PRU00339"/>
    </source>
</evidence>
<reference evidence="3" key="1">
    <citation type="journal article" name="BMC Genomics">
        <title>Long-read sequencing and de novo genome assembly of marine medaka (Oryzias melastigma).</title>
        <authorList>
            <person name="Liang P."/>
            <person name="Saqib H.S.A."/>
            <person name="Ni X."/>
            <person name="Shen Y."/>
        </authorList>
    </citation>
    <scope>NUCLEOTIDE SEQUENCE</scope>
    <source>
        <strain evidence="3">Bigg-433</strain>
    </source>
</reference>
<dbReference type="Proteomes" id="UP000646548">
    <property type="component" value="Unassembled WGS sequence"/>
</dbReference>
<dbReference type="PROSITE" id="PS50005">
    <property type="entry name" value="TPR"/>
    <property type="match status" value="2"/>
</dbReference>
<proteinExistence type="predicted"/>
<dbReference type="PANTHER" id="PTHR45153">
    <property type="entry name" value="TETRATRICOPEPTIDE REPEAT PROTEIN 16"/>
    <property type="match status" value="1"/>
</dbReference>